<evidence type="ECO:0000313" key="1">
    <source>
        <dbReference type="EMBL" id="QCD47366.1"/>
    </source>
</evidence>
<reference evidence="1 2" key="1">
    <citation type="submission" date="2016-07" db="EMBL/GenBank/DDBJ databases">
        <title>Comparative genomics of the Campylobacter concisus group.</title>
        <authorList>
            <person name="Miller W.G."/>
            <person name="Yee E."/>
            <person name="Chapman M.H."/>
            <person name="Huynh S."/>
            <person name="Bono J.L."/>
            <person name="On S.L.W."/>
            <person name="StLeger J."/>
            <person name="Foster G."/>
            <person name="Parker C.T."/>
        </authorList>
    </citation>
    <scope>NUCLEOTIDE SEQUENCE [LARGE SCALE GENOMIC DNA]</scope>
    <source>
        <strain evidence="1 2">ATCC 33238</strain>
    </source>
</reference>
<dbReference type="Proteomes" id="UP000502377">
    <property type="component" value="Chromosome"/>
</dbReference>
<proteinExistence type="predicted"/>
<evidence type="ECO:0000313" key="2">
    <source>
        <dbReference type="Proteomes" id="UP000502377"/>
    </source>
</evidence>
<dbReference type="KEGG" id="crx:CRECT_1737"/>
<organism evidence="1 2">
    <name type="scientific">Campylobacter rectus</name>
    <name type="common">Wolinella recta</name>
    <dbReference type="NCBI Taxonomy" id="203"/>
    <lineage>
        <taxon>Bacteria</taxon>
        <taxon>Pseudomonadati</taxon>
        <taxon>Campylobacterota</taxon>
        <taxon>Epsilonproteobacteria</taxon>
        <taxon>Campylobacterales</taxon>
        <taxon>Campylobacteraceae</taxon>
        <taxon>Campylobacter</taxon>
    </lineage>
</organism>
<gene>
    <name evidence="1" type="ORF">CRECT_1737</name>
</gene>
<accession>A0A6G5QPI1</accession>
<evidence type="ECO:0008006" key="3">
    <source>
        <dbReference type="Google" id="ProtNLM"/>
    </source>
</evidence>
<protein>
    <recommendedName>
        <fullName evidence="3">DUF2971 domain protein</fullName>
    </recommendedName>
</protein>
<name>A0A6G5QPI1_CAMRE</name>
<dbReference type="AlphaFoldDB" id="A0A6G5QPI1"/>
<dbReference type="EMBL" id="CP012543">
    <property type="protein sequence ID" value="QCD47366.1"/>
    <property type="molecule type" value="Genomic_DNA"/>
</dbReference>
<sequence>MSLKNNRLYASNFLKFNDVREGWFNFLFSKSGEEKDIVKALENIKSEKEKRFICCFSKKFRKDSKKELLMWAHYANNHIGFRIDFTLDENEMSKTYDVKYGYEPKLIENIKNLPKNSEIIEILTRKDEIWGV</sequence>